<feature type="compositionally biased region" description="Basic residues" evidence="1">
    <location>
        <begin position="1078"/>
        <end position="1087"/>
    </location>
</feature>
<reference evidence="2 3" key="1">
    <citation type="submission" date="2024-04" db="EMBL/GenBank/DDBJ databases">
        <title>Tritrichomonas musculus Genome.</title>
        <authorList>
            <person name="Alves-Ferreira E."/>
            <person name="Grigg M."/>
            <person name="Lorenzi H."/>
            <person name="Galac M."/>
        </authorList>
    </citation>
    <scope>NUCLEOTIDE SEQUENCE [LARGE SCALE GENOMIC DNA]</scope>
    <source>
        <strain evidence="2 3">EAF2021</strain>
    </source>
</reference>
<dbReference type="EMBL" id="JAPFFF010000029">
    <property type="protein sequence ID" value="KAK8846228.1"/>
    <property type="molecule type" value="Genomic_DNA"/>
</dbReference>
<accession>A0ABR2HGJ1</accession>
<evidence type="ECO:0000313" key="3">
    <source>
        <dbReference type="Proteomes" id="UP001470230"/>
    </source>
</evidence>
<proteinExistence type="predicted"/>
<evidence type="ECO:0000256" key="1">
    <source>
        <dbReference type="SAM" id="MobiDB-lite"/>
    </source>
</evidence>
<evidence type="ECO:0008006" key="4">
    <source>
        <dbReference type="Google" id="ProtNLM"/>
    </source>
</evidence>
<feature type="compositionally biased region" description="Low complexity" evidence="1">
    <location>
        <begin position="891"/>
        <end position="919"/>
    </location>
</feature>
<feature type="compositionally biased region" description="Low complexity" evidence="1">
    <location>
        <begin position="720"/>
        <end position="730"/>
    </location>
</feature>
<organism evidence="2 3">
    <name type="scientific">Tritrichomonas musculus</name>
    <dbReference type="NCBI Taxonomy" id="1915356"/>
    <lineage>
        <taxon>Eukaryota</taxon>
        <taxon>Metamonada</taxon>
        <taxon>Parabasalia</taxon>
        <taxon>Tritrichomonadida</taxon>
        <taxon>Tritrichomonadidae</taxon>
        <taxon>Tritrichomonas</taxon>
    </lineage>
</organism>
<protein>
    <recommendedName>
        <fullName evidence="4">C2 domain-containing protein</fullName>
    </recommendedName>
</protein>
<feature type="region of interest" description="Disordered" evidence="1">
    <location>
        <begin position="698"/>
        <end position="730"/>
    </location>
</feature>
<dbReference type="SUPFAM" id="SSF52047">
    <property type="entry name" value="RNI-like"/>
    <property type="match status" value="1"/>
</dbReference>
<keyword evidence="3" id="KW-1185">Reference proteome</keyword>
<feature type="region of interest" description="Disordered" evidence="1">
    <location>
        <begin position="1335"/>
        <end position="1393"/>
    </location>
</feature>
<feature type="compositionally biased region" description="Low complexity" evidence="1">
    <location>
        <begin position="1340"/>
        <end position="1376"/>
    </location>
</feature>
<feature type="compositionally biased region" description="Acidic residues" evidence="1">
    <location>
        <begin position="800"/>
        <end position="809"/>
    </location>
</feature>
<feature type="region of interest" description="Disordered" evidence="1">
    <location>
        <begin position="1175"/>
        <end position="1268"/>
    </location>
</feature>
<evidence type="ECO:0000313" key="2">
    <source>
        <dbReference type="EMBL" id="KAK8846228.1"/>
    </source>
</evidence>
<gene>
    <name evidence="2" type="ORF">M9Y10_020234</name>
</gene>
<feature type="region of interest" description="Disordered" evidence="1">
    <location>
        <begin position="986"/>
        <end position="1098"/>
    </location>
</feature>
<comment type="caution">
    <text evidence="2">The sequence shown here is derived from an EMBL/GenBank/DDBJ whole genome shotgun (WGS) entry which is preliminary data.</text>
</comment>
<feature type="compositionally biased region" description="Low complexity" evidence="1">
    <location>
        <begin position="1000"/>
        <end position="1024"/>
    </location>
</feature>
<dbReference type="Gene3D" id="3.80.10.10">
    <property type="entry name" value="Ribonuclease Inhibitor"/>
    <property type="match status" value="1"/>
</dbReference>
<dbReference type="Proteomes" id="UP001470230">
    <property type="component" value="Unassembled WGS sequence"/>
</dbReference>
<feature type="compositionally biased region" description="Acidic residues" evidence="1">
    <location>
        <begin position="841"/>
        <end position="874"/>
    </location>
</feature>
<feature type="region of interest" description="Disordered" evidence="1">
    <location>
        <begin position="798"/>
        <end position="964"/>
    </location>
</feature>
<dbReference type="InterPro" id="IPR032675">
    <property type="entry name" value="LRR_dom_sf"/>
</dbReference>
<name>A0ABR2HGJ1_9EUKA</name>
<sequence length="1456" mass="168543">MGDRLQLALDESSKNTQLAIKAEHAKYGNIVGKNPKNKCIVVLTSSSIQIREENKTVKLKSSYVWYDLLKISINFPFIQFTFRSREKNVKKENNESDLEILVVEIIDNKVRSNNSKNQKESNPNLRSFIQSLSDILQRVLTPSELKKISFYSSIITEKVKPTYVSIMSRLSMIILLHDIQVSPMSIETFKSMLFSHQTVFNLSTFKDFEFIIPILFEILPLIDYLEVLKIPEINNFHVYKAAAHFLFQNDSLKYIEITGQKDDGFNSFLEKIKKSNMKTISYAYSKFSAQDLDLISKSLLESNVHCAEFHNAISENDYTSFYNNFLTPDMCSHLWSLNLNNSINLDLPLLFKKLSNISSLSLAYCGIEINSTIRLIHESDMKYLKYLNLSGNLCKENLDMSVKLPNNLTHIMVNDVSWNDKSLTSFISLVLQLTKNEKNQQIQINQNNPNKKPKDLYLSISHAVTLQHEWSRLFQLLHFNFSNSSRNESFLQYRTSSHSSYNFSELRNAIANDDDDEERFHSVALRSLAWDENPVDTAFFDFLRECKELETLSLNSCFHETLESSLALFVDFIKSNDSIKNLFVAGSKKVHLGKKVIKVIDACLNKRNLKILDLSISKCDSECLMEFLPLFDERKSSLDIVILDGVFPSESDKFVNFLNQIKLMNSKTKISFPNGDCLNLKKQKKIDQKQMDEINKIYQSLEGKEEPQNKVPESDEEKSSSSNNNSKNSISVKPLEHSEFIKQPYFYRYFYEPFIPYYLDMAEVNQIRLNKFDDDQDVKIEQEVKNPSPKAVKKIIKNEEENEDDENDDFTLLPADTVVNEEEEEEDQNKTFTVQMADFDSNVENEEEEDEADSEEAIPIELDNQNENEEEENNEILNNQQRSRHSNEGMKASSHSNGSISGNSKKSANSNGSINSNSKRSTKKFQLQEEVVDANEKLSSSDDDVDDDVKFVPNGEEEENEEIKIQLEIKNSDKKETTIIKRRLKDIDNQYLVSEDESSIIESPTPSPIKSPTQSSSQSPTRSPTARSKKVIRRRNPQLNRVKRQPRRVMKKPENDEEEEFQAKSKRSVKPRNQAINRNKRQTKQNSRRPLNNENIQNDEIEISRSKSIKAKSLAANKGKRQVKLAASAKNFSNQNNNENNDDGVVINNCKNVRNKSPTMSRSQKPVKQAVRKFFPNQNNDQNENEENGADNEVNNRRNIKQRNLQMNKNRKTVIKKPLPVQDEEEDYENDFKNKKTMKQKSPQTNKNRKTIKKNQINNNSDIEDDDFDNQEENIDFQQQTKNDNSSDLDESFDRTEVNDTFMNVTVGVNDLNNDDEFETYETYEIFNQFVTPRQAKSPNLNRNISSNKNKNKNVDQNQNKNAQNRNRNVNNVQNKKQIKSNDNECNENNDDFQLSPKVRNLINDFSTQYNLNDFDIIFQGFETPFNNSDFWVNINDELSIDKLYNNVKIIKETNS</sequence>
<feature type="compositionally biased region" description="Basic residues" evidence="1">
    <location>
        <begin position="1027"/>
        <end position="1050"/>
    </location>
</feature>